<dbReference type="Gene3D" id="3.30.1620.10">
    <property type="entry name" value="b-12 dependent (class ii) ribonucleotide reductase, Chain A, Domain 2"/>
    <property type="match status" value="1"/>
</dbReference>
<comment type="caution">
    <text evidence="7">The sequence shown here is derived from an EMBL/GenBank/DDBJ whole genome shotgun (WGS) entry which is preliminary data.</text>
</comment>
<dbReference type="PANTHER" id="PTHR43371:SF1">
    <property type="entry name" value="RIBONUCLEOSIDE-DIPHOSPHATE REDUCTASE"/>
    <property type="match status" value="1"/>
</dbReference>
<proteinExistence type="predicted"/>
<dbReference type="SUPFAM" id="SSF51998">
    <property type="entry name" value="PFL-like glycyl radical enzymes"/>
    <property type="match status" value="1"/>
</dbReference>
<dbReference type="InterPro" id="IPR050862">
    <property type="entry name" value="RdRp_reductase_class-2"/>
</dbReference>
<evidence type="ECO:0000313" key="7">
    <source>
        <dbReference type="EMBL" id="PWC28365.1"/>
    </source>
</evidence>
<evidence type="ECO:0000259" key="6">
    <source>
        <dbReference type="Pfam" id="PF21995"/>
    </source>
</evidence>
<evidence type="ECO:0000313" key="8">
    <source>
        <dbReference type="Proteomes" id="UP000245048"/>
    </source>
</evidence>
<gene>
    <name evidence="7" type="ORF">CR165_13870</name>
</gene>
<evidence type="ECO:0000256" key="4">
    <source>
        <dbReference type="ARBA" id="ARBA00023285"/>
    </source>
</evidence>
<evidence type="ECO:0000256" key="2">
    <source>
        <dbReference type="ARBA" id="ARBA00022628"/>
    </source>
</evidence>
<dbReference type="PANTHER" id="PTHR43371">
    <property type="entry name" value="VITAMIN B12-DEPENDENT RIBONUCLEOTIDE REDUCTASE"/>
    <property type="match status" value="1"/>
</dbReference>
<evidence type="ECO:0000256" key="3">
    <source>
        <dbReference type="ARBA" id="ARBA00023002"/>
    </source>
</evidence>
<feature type="region of interest" description="Disordered" evidence="5">
    <location>
        <begin position="1"/>
        <end position="22"/>
    </location>
</feature>
<dbReference type="Proteomes" id="UP000245048">
    <property type="component" value="Unassembled WGS sequence"/>
</dbReference>
<feature type="domain" description="B12-dependent ribonucleotide reductase insertion" evidence="6">
    <location>
        <begin position="221"/>
        <end position="289"/>
    </location>
</feature>
<keyword evidence="3" id="KW-0560">Oxidoreductase</keyword>
<evidence type="ECO:0000256" key="5">
    <source>
        <dbReference type="SAM" id="MobiDB-lite"/>
    </source>
</evidence>
<evidence type="ECO:0000256" key="1">
    <source>
        <dbReference type="ARBA" id="ARBA00001922"/>
    </source>
</evidence>
<name>A0A2U1V384_9PROT</name>
<protein>
    <submittedName>
        <fullName evidence="7">Recombinase</fullName>
    </submittedName>
</protein>
<dbReference type="Pfam" id="PF21995">
    <property type="entry name" value="RNR-II_ins_dom"/>
    <property type="match status" value="1"/>
</dbReference>
<dbReference type="GO" id="GO:0031419">
    <property type="term" value="F:cobalamin binding"/>
    <property type="evidence" value="ECO:0007669"/>
    <property type="project" value="UniProtKB-KW"/>
</dbReference>
<dbReference type="GO" id="GO:0004748">
    <property type="term" value="F:ribonucleoside-diphosphate reductase activity, thioredoxin disulfide as acceptor"/>
    <property type="evidence" value="ECO:0007669"/>
    <property type="project" value="TreeGrafter"/>
</dbReference>
<dbReference type="InterPro" id="IPR054158">
    <property type="entry name" value="RNR-II_ins_dom"/>
</dbReference>
<organism evidence="7 8">
    <name type="scientific">Teichococcus aestuarii</name>
    <dbReference type="NCBI Taxonomy" id="568898"/>
    <lineage>
        <taxon>Bacteria</taxon>
        <taxon>Pseudomonadati</taxon>
        <taxon>Pseudomonadota</taxon>
        <taxon>Alphaproteobacteria</taxon>
        <taxon>Acetobacterales</taxon>
        <taxon>Roseomonadaceae</taxon>
        <taxon>Roseomonas</taxon>
    </lineage>
</organism>
<sequence>MDGFSQPIHALARPRPQARIPGESFGEKALAARPLDRGMGLAVGRRTVFRPEDQEDFGRVAERVSTGNIGLLGAGGALEVERARLRNAIATGALLTSGRHLQHGDAAQPGRNMEVFTNCATAIASFAEFYLLLNGSGVGRAYDDALITTDWGQAPALGLYLAPDHADYPQDAAALCRFGIELNLLPWGTGPEQFGPEAEATVRGFLAETLLPSLDGLPEGAVLHRVEDSREGWAKAIEVLEAMAFRAERGRTLVIDLSGIRPGGSPIKGMQGRPSSGPISLLRGLINIRRHVIEPARTRDPEGEALQPWEQALLVDHHLSVEVQVGGARRAARMATKSWRDPGIRRFIRAKSEGGLWTANHSVMVDREFWQRLREGDGADPLTAQARMVFEEVTACAYINGEPGFINGDLLEDHRTGSAWDKPVHEDGRDFRSARYQVDAAAGLLAEASRRAAQARFPVTTNPCGEITLHVTGGYCVIADFAPLMACPVGFEQFRPGTAPEDVARLWDERVEDSVRLGVRFLIRANRMDALYGEEVARTNRIGIGPTGLHEWAWMRFGLGFQDLLDERRSAPFWQALRRLSDAAKQEAAEYAASLGMADPVTVTTVKPAGTTSKLFGLTEGAHLPARRQYLRWVQFKGTRDAAAGGWAVGSDPLLAEYEARGYPLRELRSFPGMTIVGFPTVPLAQRLGMDEALVTAPEATPEEQYRWLQLLEAFWIGAERGNQVSYTLKVYTDRHDLESFRAMVREHQPQVRCCSVLPSRPDNELGYEYLPEEEVSTARFAAMVENIHDGAVQEAVDWAHLQCASGVCPI</sequence>
<dbReference type="EMBL" id="PDOA01000008">
    <property type="protein sequence ID" value="PWC28365.1"/>
    <property type="molecule type" value="Genomic_DNA"/>
</dbReference>
<dbReference type="OrthoDB" id="9762933at2"/>
<reference evidence="8" key="1">
    <citation type="submission" date="2017-10" db="EMBL/GenBank/DDBJ databases">
        <authorList>
            <person name="Toshchakov S.V."/>
            <person name="Goeva M.A."/>
        </authorList>
    </citation>
    <scope>NUCLEOTIDE SEQUENCE [LARGE SCALE GENOMIC DNA]</scope>
    <source>
        <strain evidence="8">JR1/69-1-13</strain>
    </source>
</reference>
<keyword evidence="2" id="KW-0846">Cobalamin</keyword>
<comment type="cofactor">
    <cofactor evidence="1">
        <name>adenosylcob(III)alamin</name>
        <dbReference type="ChEBI" id="CHEBI:18408"/>
    </cofactor>
</comment>
<keyword evidence="4" id="KW-0170">Cobalt</keyword>
<dbReference type="Gene3D" id="3.20.70.20">
    <property type="match status" value="2"/>
</dbReference>
<keyword evidence="8" id="KW-1185">Reference proteome</keyword>
<accession>A0A2U1V384</accession>
<dbReference type="AlphaFoldDB" id="A0A2U1V384"/>